<dbReference type="AlphaFoldDB" id="A0A151GEE2"/>
<feature type="compositionally biased region" description="Low complexity" evidence="3">
    <location>
        <begin position="16"/>
        <end position="30"/>
    </location>
</feature>
<dbReference type="Proteomes" id="UP000076580">
    <property type="component" value="Chromosome 03"/>
</dbReference>
<feature type="region of interest" description="Disordered" evidence="3">
    <location>
        <begin position="154"/>
        <end position="237"/>
    </location>
</feature>
<protein>
    <recommendedName>
        <fullName evidence="4">FAM192A/Fyv6 N-terminal domain-containing protein</fullName>
    </recommendedName>
</protein>
<dbReference type="GeneID" id="63720047"/>
<dbReference type="InterPro" id="IPR039845">
    <property type="entry name" value="FAM192A"/>
</dbReference>
<feature type="region of interest" description="Disordered" evidence="3">
    <location>
        <begin position="1"/>
        <end position="36"/>
    </location>
</feature>
<evidence type="ECO:0000256" key="3">
    <source>
        <dbReference type="SAM" id="MobiDB-lite"/>
    </source>
</evidence>
<evidence type="ECO:0000256" key="1">
    <source>
        <dbReference type="ARBA" id="ARBA00004123"/>
    </source>
</evidence>
<feature type="compositionally biased region" description="Polar residues" evidence="3">
    <location>
        <begin position="214"/>
        <end position="227"/>
    </location>
</feature>
<comment type="caution">
    <text evidence="5">The sequence shown here is derived from an EMBL/GenBank/DDBJ whole genome shotgun (WGS) entry which is preliminary data.</text>
</comment>
<dbReference type="PANTHER" id="PTHR13495:SF0">
    <property type="entry name" value="PSME3-INTERACTING PROTEIN"/>
    <property type="match status" value="1"/>
</dbReference>
<dbReference type="GO" id="GO:0005634">
    <property type="term" value="C:nucleus"/>
    <property type="evidence" value="ECO:0007669"/>
    <property type="project" value="UniProtKB-SubCell"/>
</dbReference>
<feature type="domain" description="FAM192A/Fyv6 N-terminal" evidence="4">
    <location>
        <begin position="33"/>
        <end position="132"/>
    </location>
</feature>
<evidence type="ECO:0000256" key="2">
    <source>
        <dbReference type="ARBA" id="ARBA00023242"/>
    </source>
</evidence>
<name>A0A151GEE2_DRECN</name>
<keyword evidence="6" id="KW-1185">Reference proteome</keyword>
<feature type="compositionally biased region" description="Basic and acidic residues" evidence="3">
    <location>
        <begin position="187"/>
        <end position="209"/>
    </location>
</feature>
<evidence type="ECO:0000313" key="5">
    <source>
        <dbReference type="EMBL" id="KYK55441.1"/>
    </source>
</evidence>
<dbReference type="STRING" id="98403.A0A151GEE2"/>
<dbReference type="Pfam" id="PF10187">
    <property type="entry name" value="FAM192A_Fyv6_N"/>
    <property type="match status" value="1"/>
</dbReference>
<dbReference type="InParanoid" id="A0A151GEE2"/>
<gene>
    <name evidence="5" type="ORF">DCS_07404</name>
</gene>
<dbReference type="InterPro" id="IPR019331">
    <property type="entry name" value="FAM192A/Fyv6_N"/>
</dbReference>
<keyword evidence="2" id="KW-0539">Nucleus</keyword>
<dbReference type="RefSeq" id="XP_040654793.1">
    <property type="nucleotide sequence ID" value="XM_040804689.1"/>
</dbReference>
<reference evidence="5 6" key="1">
    <citation type="journal article" date="2016" name="Sci. Rep.">
        <title>Insights into Adaptations to a Near-Obligate Nematode Endoparasitic Lifestyle from the Finished Genome of Drechmeria coniospora.</title>
        <authorList>
            <person name="Zhang L."/>
            <person name="Zhou Z."/>
            <person name="Guo Q."/>
            <person name="Fokkens L."/>
            <person name="Miskei M."/>
            <person name="Pocsi I."/>
            <person name="Zhang W."/>
            <person name="Chen M."/>
            <person name="Wang L."/>
            <person name="Sun Y."/>
            <person name="Donzelli B.G."/>
            <person name="Gibson D.M."/>
            <person name="Nelson D.R."/>
            <person name="Luo J.G."/>
            <person name="Rep M."/>
            <person name="Liu H."/>
            <person name="Yang S."/>
            <person name="Wang J."/>
            <person name="Krasnoff S.B."/>
            <person name="Xu Y."/>
            <person name="Molnar I."/>
            <person name="Lin M."/>
        </authorList>
    </citation>
    <scope>NUCLEOTIDE SEQUENCE [LARGE SCALE GENOMIC DNA]</scope>
    <source>
        <strain evidence="5 6">ARSEF 6962</strain>
    </source>
</reference>
<dbReference type="OrthoDB" id="75807at2759"/>
<evidence type="ECO:0000259" key="4">
    <source>
        <dbReference type="Pfam" id="PF10187"/>
    </source>
</evidence>
<dbReference type="PANTHER" id="PTHR13495">
    <property type="entry name" value="NEFA-INTERACTING NUCLEAR PROTEIN NIP30"/>
    <property type="match status" value="1"/>
</dbReference>
<sequence>MSNRFVSGGTIGFGGESSESDAAAAQTQQEPLQPLARNAEWEAVQKELEAERKHREQARLKASTEGEKSLYDILQANKAAKQAEYEEKNKIKNQFRALDDDEISFLDDVRVRRKKEEDAVRQETEEGLKAFRAQQQGDHALPPLDDLADEEWGVGRKRRRPAAAGSGRQGDGTIKAARRKLSGGADADGKAEKASVKVVAEKVECKPDAASDEGITSVSTRKASTTLVDYGSDSDGD</sequence>
<accession>A0A151GEE2</accession>
<proteinExistence type="predicted"/>
<dbReference type="EMBL" id="LAYC01000003">
    <property type="protein sequence ID" value="KYK55441.1"/>
    <property type="molecule type" value="Genomic_DNA"/>
</dbReference>
<comment type="subcellular location">
    <subcellularLocation>
        <location evidence="1">Nucleus</location>
    </subcellularLocation>
</comment>
<evidence type="ECO:0000313" key="6">
    <source>
        <dbReference type="Proteomes" id="UP000076580"/>
    </source>
</evidence>
<organism evidence="5 6">
    <name type="scientific">Drechmeria coniospora</name>
    <name type="common">Nematophagous fungus</name>
    <name type="synonym">Meria coniospora</name>
    <dbReference type="NCBI Taxonomy" id="98403"/>
    <lineage>
        <taxon>Eukaryota</taxon>
        <taxon>Fungi</taxon>
        <taxon>Dikarya</taxon>
        <taxon>Ascomycota</taxon>
        <taxon>Pezizomycotina</taxon>
        <taxon>Sordariomycetes</taxon>
        <taxon>Hypocreomycetidae</taxon>
        <taxon>Hypocreales</taxon>
        <taxon>Ophiocordycipitaceae</taxon>
        <taxon>Drechmeria</taxon>
    </lineage>
</organism>